<dbReference type="Proteomes" id="UP000707535">
    <property type="component" value="Unassembled WGS sequence"/>
</dbReference>
<evidence type="ECO:0000256" key="10">
    <source>
        <dbReference type="NCBIfam" id="TIGR01163"/>
    </source>
</evidence>
<dbReference type="PANTHER" id="PTHR11749">
    <property type="entry name" value="RIBULOSE-5-PHOSPHATE-3-EPIMERASE"/>
    <property type="match status" value="1"/>
</dbReference>
<accession>A0A921F960</accession>
<dbReference type="EC" id="5.1.3.1" evidence="7 10"/>
<evidence type="ECO:0000256" key="8">
    <source>
        <dbReference type="ARBA" id="ARBA00022723"/>
    </source>
</evidence>
<dbReference type="GO" id="GO:0046872">
    <property type="term" value="F:metal ion binding"/>
    <property type="evidence" value="ECO:0007669"/>
    <property type="project" value="UniProtKB-KW"/>
</dbReference>
<dbReference type="InterPro" id="IPR000056">
    <property type="entry name" value="Ribul_P_3_epim-like"/>
</dbReference>
<dbReference type="InterPro" id="IPR013785">
    <property type="entry name" value="Aldolase_TIM"/>
</dbReference>
<dbReference type="GO" id="GO:0005975">
    <property type="term" value="P:carbohydrate metabolic process"/>
    <property type="evidence" value="ECO:0007669"/>
    <property type="project" value="InterPro"/>
</dbReference>
<dbReference type="CDD" id="cd00429">
    <property type="entry name" value="RPE"/>
    <property type="match status" value="1"/>
</dbReference>
<dbReference type="EMBL" id="DYXG01000021">
    <property type="protein sequence ID" value="HJE96447.1"/>
    <property type="molecule type" value="Genomic_DNA"/>
</dbReference>
<comment type="cofactor">
    <cofactor evidence="4">
        <name>Zn(2+)</name>
        <dbReference type="ChEBI" id="CHEBI:29105"/>
    </cofactor>
</comment>
<dbReference type="InterPro" id="IPR026019">
    <property type="entry name" value="Ribul_P_3_epim"/>
</dbReference>
<evidence type="ECO:0000256" key="9">
    <source>
        <dbReference type="ARBA" id="ARBA00023235"/>
    </source>
</evidence>
<dbReference type="GO" id="GO:0006098">
    <property type="term" value="P:pentose-phosphate shunt"/>
    <property type="evidence" value="ECO:0007669"/>
    <property type="project" value="UniProtKB-UniRule"/>
</dbReference>
<evidence type="ECO:0000256" key="5">
    <source>
        <dbReference type="ARBA" id="ARBA00001954"/>
    </source>
</evidence>
<evidence type="ECO:0000256" key="3">
    <source>
        <dbReference type="ARBA" id="ARBA00001941"/>
    </source>
</evidence>
<evidence type="ECO:0000256" key="2">
    <source>
        <dbReference type="ARBA" id="ARBA00001936"/>
    </source>
</evidence>
<comment type="catalytic activity">
    <reaction evidence="1">
        <text>D-ribulose 5-phosphate = D-xylulose 5-phosphate</text>
        <dbReference type="Rhea" id="RHEA:13677"/>
        <dbReference type="ChEBI" id="CHEBI:57737"/>
        <dbReference type="ChEBI" id="CHEBI:58121"/>
        <dbReference type="EC" id="5.1.3.1"/>
    </reaction>
</comment>
<dbReference type="PROSITE" id="PS01085">
    <property type="entry name" value="RIBUL_P_3_EPIMER_1"/>
    <property type="match status" value="1"/>
</dbReference>
<dbReference type="NCBIfam" id="TIGR01163">
    <property type="entry name" value="rpe"/>
    <property type="match status" value="1"/>
</dbReference>
<proteinExistence type="inferred from homology"/>
<keyword evidence="9 11" id="KW-0413">Isomerase</keyword>
<evidence type="ECO:0000256" key="7">
    <source>
        <dbReference type="ARBA" id="ARBA00013188"/>
    </source>
</evidence>
<evidence type="ECO:0000313" key="12">
    <source>
        <dbReference type="Proteomes" id="UP000707535"/>
    </source>
</evidence>
<dbReference type="GO" id="GO:0005737">
    <property type="term" value="C:cytoplasm"/>
    <property type="evidence" value="ECO:0007669"/>
    <property type="project" value="UniProtKB-ARBA"/>
</dbReference>
<organism evidence="11 12">
    <name type="scientific">Ligilactobacillus acidipiscis</name>
    <dbReference type="NCBI Taxonomy" id="89059"/>
    <lineage>
        <taxon>Bacteria</taxon>
        <taxon>Bacillati</taxon>
        <taxon>Bacillota</taxon>
        <taxon>Bacilli</taxon>
        <taxon>Lactobacillales</taxon>
        <taxon>Lactobacillaceae</taxon>
        <taxon>Ligilactobacillus</taxon>
    </lineage>
</organism>
<comment type="cofactor">
    <cofactor evidence="3">
        <name>Co(2+)</name>
        <dbReference type="ChEBI" id="CHEBI:48828"/>
    </cofactor>
</comment>
<dbReference type="GO" id="GO:0004750">
    <property type="term" value="F:D-ribulose-phosphate 3-epimerase activity"/>
    <property type="evidence" value="ECO:0007669"/>
    <property type="project" value="UniProtKB-UniRule"/>
</dbReference>
<dbReference type="Pfam" id="PF00834">
    <property type="entry name" value="Ribul_P_3_epim"/>
    <property type="match status" value="1"/>
</dbReference>
<dbReference type="InterPro" id="IPR011060">
    <property type="entry name" value="RibuloseP-bd_barrel"/>
</dbReference>
<reference evidence="11" key="1">
    <citation type="journal article" date="2021" name="PeerJ">
        <title>Extensive microbial diversity within the chicken gut microbiome revealed by metagenomics and culture.</title>
        <authorList>
            <person name="Gilroy R."/>
            <person name="Ravi A."/>
            <person name="Getino M."/>
            <person name="Pursley I."/>
            <person name="Horton D.L."/>
            <person name="Alikhan N.F."/>
            <person name="Baker D."/>
            <person name="Gharbi K."/>
            <person name="Hall N."/>
            <person name="Watson M."/>
            <person name="Adriaenssens E.M."/>
            <person name="Foster-Nyarko E."/>
            <person name="Jarju S."/>
            <person name="Secka A."/>
            <person name="Antonio M."/>
            <person name="Oren A."/>
            <person name="Chaudhuri R.R."/>
            <person name="La Ragione R."/>
            <person name="Hildebrand F."/>
            <person name="Pallen M.J."/>
        </authorList>
    </citation>
    <scope>NUCLEOTIDE SEQUENCE</scope>
    <source>
        <strain evidence="11">CHK174-6876</strain>
    </source>
</reference>
<comment type="cofactor">
    <cofactor evidence="5">
        <name>Fe(2+)</name>
        <dbReference type="ChEBI" id="CHEBI:29033"/>
    </cofactor>
</comment>
<dbReference type="NCBIfam" id="NF004076">
    <property type="entry name" value="PRK05581.1-4"/>
    <property type="match status" value="1"/>
</dbReference>
<protein>
    <recommendedName>
        <fullName evidence="7 10">Ribulose-phosphate 3-epimerase</fullName>
        <ecNumber evidence="7 10">5.1.3.1</ecNumber>
    </recommendedName>
</protein>
<evidence type="ECO:0000256" key="6">
    <source>
        <dbReference type="ARBA" id="ARBA00009541"/>
    </source>
</evidence>
<name>A0A921F960_9LACO</name>
<evidence type="ECO:0000256" key="1">
    <source>
        <dbReference type="ARBA" id="ARBA00001782"/>
    </source>
</evidence>
<sequence>MNKTFFCPSMMCADFSNLKDEVEQLNAAGVDVFHMDIMDGNFVPNFALGTNDLQAVRANTDKLVDVHLMIKEPGKYVELFANLGADIIYIHPEAEPHPLRTLNKIKASGKKCGLAIVPETSIESVKYLLDKVDYLLVMTVSPGFAGQRYLDFVTDKIKDIVKVQKQQHFKIVVDGAISPEKIAELSKIGVAGFVLGTATLFNKAETYQTIIERIKKL</sequence>
<evidence type="ECO:0000256" key="4">
    <source>
        <dbReference type="ARBA" id="ARBA00001947"/>
    </source>
</evidence>
<dbReference type="Gene3D" id="3.20.20.70">
    <property type="entry name" value="Aldolase class I"/>
    <property type="match status" value="1"/>
</dbReference>
<comment type="caution">
    <text evidence="11">The sequence shown here is derived from an EMBL/GenBank/DDBJ whole genome shotgun (WGS) entry which is preliminary data.</text>
</comment>
<dbReference type="FunFam" id="3.20.20.70:FF:000004">
    <property type="entry name" value="Ribulose-phosphate 3-epimerase"/>
    <property type="match status" value="1"/>
</dbReference>
<gene>
    <name evidence="11" type="primary">rpe</name>
    <name evidence="11" type="ORF">K8V00_02395</name>
</gene>
<reference evidence="11" key="2">
    <citation type="submission" date="2021-09" db="EMBL/GenBank/DDBJ databases">
        <authorList>
            <person name="Gilroy R."/>
        </authorList>
    </citation>
    <scope>NUCLEOTIDE SEQUENCE</scope>
    <source>
        <strain evidence="11">CHK174-6876</strain>
    </source>
</reference>
<comment type="cofactor">
    <cofactor evidence="2">
        <name>Mn(2+)</name>
        <dbReference type="ChEBI" id="CHEBI:29035"/>
    </cofactor>
</comment>
<dbReference type="AlphaFoldDB" id="A0A921F960"/>
<comment type="similarity">
    <text evidence="6">Belongs to the ribulose-phosphate 3-epimerase family.</text>
</comment>
<dbReference type="SUPFAM" id="SSF51366">
    <property type="entry name" value="Ribulose-phoshate binding barrel"/>
    <property type="match status" value="1"/>
</dbReference>
<evidence type="ECO:0000313" key="11">
    <source>
        <dbReference type="EMBL" id="HJE96447.1"/>
    </source>
</evidence>
<keyword evidence="8" id="KW-0479">Metal-binding</keyword>